<feature type="domain" description="FAD-binding" evidence="4">
    <location>
        <begin position="6"/>
        <end position="172"/>
    </location>
</feature>
<keyword evidence="6" id="KW-1185">Reference proteome</keyword>
<evidence type="ECO:0000256" key="1">
    <source>
        <dbReference type="ARBA" id="ARBA00022630"/>
    </source>
</evidence>
<evidence type="ECO:0000259" key="4">
    <source>
        <dbReference type="Pfam" id="PF01494"/>
    </source>
</evidence>
<proteinExistence type="predicted"/>
<evidence type="ECO:0000313" key="5">
    <source>
        <dbReference type="EMBL" id="EFR00201.1"/>
    </source>
</evidence>
<dbReference type="Proteomes" id="UP000002669">
    <property type="component" value="Unassembled WGS sequence"/>
</dbReference>
<evidence type="ECO:0000256" key="3">
    <source>
        <dbReference type="ARBA" id="ARBA00023002"/>
    </source>
</evidence>
<dbReference type="Gene3D" id="3.50.50.60">
    <property type="entry name" value="FAD/NAD(P)-binding domain"/>
    <property type="match status" value="1"/>
</dbReference>
<dbReference type="OMA" id="HIFFPND"/>
<dbReference type="InterPro" id="IPR050641">
    <property type="entry name" value="RIFMO-like"/>
</dbReference>
<dbReference type="AlphaFoldDB" id="E4URD8"/>
<dbReference type="InParanoid" id="E4URD8"/>
<evidence type="ECO:0000256" key="2">
    <source>
        <dbReference type="ARBA" id="ARBA00022827"/>
    </source>
</evidence>
<dbReference type="OrthoDB" id="2096480at2759"/>
<dbReference type="PANTHER" id="PTHR43004">
    <property type="entry name" value="TRK SYSTEM POTASSIUM UPTAKE PROTEIN"/>
    <property type="match status" value="1"/>
</dbReference>
<name>E4URD8_ARTGP</name>
<dbReference type="Pfam" id="PF01494">
    <property type="entry name" value="FAD_binding_3"/>
    <property type="match status" value="1"/>
</dbReference>
<keyword evidence="2" id="KW-0274">FAD</keyword>
<dbReference type="GO" id="GO:0071949">
    <property type="term" value="F:FAD binding"/>
    <property type="evidence" value="ECO:0007669"/>
    <property type="project" value="InterPro"/>
</dbReference>
<reference evidence="6" key="1">
    <citation type="journal article" date="2012" name="MBio">
        <title>Comparative genome analysis of Trichophyton rubrum and related dermatophytes reveals candidate genes involved in infection.</title>
        <authorList>
            <person name="Martinez D.A."/>
            <person name="Oliver B.G."/>
            <person name="Graeser Y."/>
            <person name="Goldberg J.M."/>
            <person name="Li W."/>
            <person name="Martinez-Rossi N.M."/>
            <person name="Monod M."/>
            <person name="Shelest E."/>
            <person name="Barton R.C."/>
            <person name="Birch E."/>
            <person name="Brakhage A.A."/>
            <person name="Chen Z."/>
            <person name="Gurr S.J."/>
            <person name="Heiman D."/>
            <person name="Heitman J."/>
            <person name="Kosti I."/>
            <person name="Rossi A."/>
            <person name="Saif S."/>
            <person name="Samalova M."/>
            <person name="Saunders C.W."/>
            <person name="Shea T."/>
            <person name="Summerbell R.C."/>
            <person name="Xu J."/>
            <person name="Young S."/>
            <person name="Zeng Q."/>
            <person name="Birren B.W."/>
            <person name="Cuomo C.A."/>
            <person name="White T.C."/>
        </authorList>
    </citation>
    <scope>NUCLEOTIDE SEQUENCE [LARGE SCALE GENOMIC DNA]</scope>
    <source>
        <strain evidence="6">ATCC MYA-4604 / CBS 118893</strain>
    </source>
</reference>
<keyword evidence="3" id="KW-0560">Oxidoreductase</keyword>
<dbReference type="VEuPathDB" id="FungiDB:MGYG_09012"/>
<dbReference type="PRINTS" id="PR00420">
    <property type="entry name" value="RNGMNOXGNASE"/>
</dbReference>
<sequence length="172" mass="18896">MTEQAFCLGCDGANSIVRRDLGIELEEGPIPGFVLLIHFKPKDLRRLHKQGRFWHIFFPNDVAAGGSIKDAIISQDNIDTWTAHLFLPEGFDYSQVPSTQATYIVLGGMCAPYPIEKDQVLVRSTWTPSIAVAKSYLGPLQRILIAGDACHQTVPTGGYGMNMGIEEAFDLG</sequence>
<accession>E4URD8</accession>
<dbReference type="STRING" id="535722.E4URD8"/>
<dbReference type="eggNOG" id="KOG3855">
    <property type="taxonomic scope" value="Eukaryota"/>
</dbReference>
<gene>
    <name evidence="5" type="ORF">MGYG_09012</name>
</gene>
<evidence type="ECO:0000313" key="6">
    <source>
        <dbReference type="Proteomes" id="UP000002669"/>
    </source>
</evidence>
<dbReference type="HOGENOM" id="CLU_1554871_0_0_1"/>
<keyword evidence="1" id="KW-0285">Flavoprotein</keyword>
<organism evidence="6">
    <name type="scientific">Arthroderma gypseum (strain ATCC MYA-4604 / CBS 118893)</name>
    <name type="common">Microsporum gypseum</name>
    <dbReference type="NCBI Taxonomy" id="535722"/>
    <lineage>
        <taxon>Eukaryota</taxon>
        <taxon>Fungi</taxon>
        <taxon>Dikarya</taxon>
        <taxon>Ascomycota</taxon>
        <taxon>Pezizomycotina</taxon>
        <taxon>Eurotiomycetes</taxon>
        <taxon>Eurotiomycetidae</taxon>
        <taxon>Onygenales</taxon>
        <taxon>Arthrodermataceae</taxon>
        <taxon>Nannizzia</taxon>
    </lineage>
</organism>
<dbReference type="PANTHER" id="PTHR43004:SF21">
    <property type="entry name" value="FAD-BINDING DOMAIN-CONTAINING PROTEIN-RELATED"/>
    <property type="match status" value="1"/>
</dbReference>
<dbReference type="InterPro" id="IPR036188">
    <property type="entry name" value="FAD/NAD-bd_sf"/>
</dbReference>
<dbReference type="InterPro" id="IPR002938">
    <property type="entry name" value="FAD-bd"/>
</dbReference>
<protein>
    <recommendedName>
        <fullName evidence="4">FAD-binding domain-containing protein</fullName>
    </recommendedName>
</protein>
<dbReference type="SUPFAM" id="SSF51905">
    <property type="entry name" value="FAD/NAD(P)-binding domain"/>
    <property type="match status" value="1"/>
</dbReference>
<dbReference type="GeneID" id="10030991"/>
<dbReference type="GO" id="GO:0016709">
    <property type="term" value="F:oxidoreductase activity, acting on paired donors, with incorporation or reduction of molecular oxygen, NAD(P)H as one donor, and incorporation of one atom of oxygen"/>
    <property type="evidence" value="ECO:0007669"/>
    <property type="project" value="UniProtKB-ARBA"/>
</dbReference>
<dbReference type="RefSeq" id="XP_003175683.1">
    <property type="nucleotide sequence ID" value="XM_003175635.1"/>
</dbReference>
<dbReference type="EMBL" id="DS989823">
    <property type="protein sequence ID" value="EFR00201.1"/>
    <property type="molecule type" value="Genomic_DNA"/>
</dbReference>